<evidence type="ECO:0000313" key="1">
    <source>
        <dbReference type="EMBL" id="AZG78424.1"/>
    </source>
</evidence>
<organism evidence="1 2">
    <name type="scientific">Methylocystis rosea</name>
    <dbReference type="NCBI Taxonomy" id="173366"/>
    <lineage>
        <taxon>Bacteria</taxon>
        <taxon>Pseudomonadati</taxon>
        <taxon>Pseudomonadota</taxon>
        <taxon>Alphaproteobacteria</taxon>
        <taxon>Hyphomicrobiales</taxon>
        <taxon>Methylocystaceae</taxon>
        <taxon>Methylocystis</taxon>
    </lineage>
</organism>
<proteinExistence type="predicted"/>
<dbReference type="Proteomes" id="UP000273982">
    <property type="component" value="Chromosome"/>
</dbReference>
<sequence>MGGDARRCDRRGWGAHLVAVQPCRRAPGLSGARQRTAEMTRIDIAVKYPGRIIDLPIHEGDSVRAGMILARQDTAEVQTQILGAEAQRQRALSAIARAEAELDVR</sequence>
<dbReference type="Gene3D" id="2.40.50.100">
    <property type="match status" value="1"/>
</dbReference>
<evidence type="ECO:0000313" key="2">
    <source>
        <dbReference type="Proteomes" id="UP000273982"/>
    </source>
</evidence>
<dbReference type="SUPFAM" id="SSF111369">
    <property type="entry name" value="HlyD-like secretion proteins"/>
    <property type="match status" value="1"/>
</dbReference>
<dbReference type="EMBL" id="CP034086">
    <property type="protein sequence ID" value="AZG78424.1"/>
    <property type="molecule type" value="Genomic_DNA"/>
</dbReference>
<dbReference type="AlphaFoldDB" id="A0A3G8MA67"/>
<dbReference type="PANTHER" id="PTHR30438">
    <property type="entry name" value="36 KDA ANTIGEN-RELATED"/>
    <property type="match status" value="1"/>
</dbReference>
<dbReference type="KEGG" id="mros:EHO51_17790"/>
<protein>
    <submittedName>
        <fullName evidence="1">Biotin/lipoyl-binding protein</fullName>
    </submittedName>
</protein>
<name>A0A3G8MA67_9HYPH</name>
<dbReference type="GO" id="GO:0005886">
    <property type="term" value="C:plasma membrane"/>
    <property type="evidence" value="ECO:0007669"/>
    <property type="project" value="TreeGrafter"/>
</dbReference>
<reference evidence="1 2" key="1">
    <citation type="submission" date="2018-11" db="EMBL/GenBank/DDBJ databases">
        <title>Genome squencing of methanotrophic bacteria isolated from alkaline groundwater in Korea.</title>
        <authorList>
            <person name="Nguyen L.N."/>
        </authorList>
    </citation>
    <scope>NUCLEOTIDE SEQUENCE [LARGE SCALE GENOMIC DNA]</scope>
    <source>
        <strain evidence="1 2">GW6</strain>
    </source>
</reference>
<dbReference type="PANTHER" id="PTHR30438:SF2">
    <property type="entry name" value="MEMBRANE PROTEIN"/>
    <property type="match status" value="1"/>
</dbReference>
<accession>A0A3G8MA67</accession>
<gene>
    <name evidence="1" type="ORF">EHO51_17790</name>
</gene>